<name>A0A7T8QVR5_CALRO</name>
<protein>
    <submittedName>
        <fullName evidence="1">Uncharacterized protein</fullName>
    </submittedName>
</protein>
<reference evidence="2" key="1">
    <citation type="submission" date="2021-01" db="EMBL/GenBank/DDBJ databases">
        <title>Caligus Genome Assembly.</title>
        <authorList>
            <person name="Gallardo-Escarate C."/>
        </authorList>
    </citation>
    <scope>NUCLEOTIDE SEQUENCE [LARGE SCALE GENOMIC DNA]</scope>
</reference>
<organism evidence="1 2">
    <name type="scientific">Caligus rogercresseyi</name>
    <name type="common">Sea louse</name>
    <dbReference type="NCBI Taxonomy" id="217165"/>
    <lineage>
        <taxon>Eukaryota</taxon>
        <taxon>Metazoa</taxon>
        <taxon>Ecdysozoa</taxon>
        <taxon>Arthropoda</taxon>
        <taxon>Crustacea</taxon>
        <taxon>Multicrustacea</taxon>
        <taxon>Hexanauplia</taxon>
        <taxon>Copepoda</taxon>
        <taxon>Siphonostomatoida</taxon>
        <taxon>Caligidae</taxon>
        <taxon>Caligus</taxon>
    </lineage>
</organism>
<accession>A0A7T8QVR5</accession>
<sequence length="52" mass="5995">MRAADDLGMTSYFRRRRQLLTNANKESIKGKKFLNRMKSHSSTIGSSLTRSF</sequence>
<dbReference type="AlphaFoldDB" id="A0A7T8QVR5"/>
<dbReference type="EMBL" id="CP045890">
    <property type="protein sequence ID" value="QQP56842.1"/>
    <property type="molecule type" value="Genomic_DNA"/>
</dbReference>
<evidence type="ECO:0000313" key="1">
    <source>
        <dbReference type="EMBL" id="QQP56842.1"/>
    </source>
</evidence>
<evidence type="ECO:0000313" key="2">
    <source>
        <dbReference type="Proteomes" id="UP000595437"/>
    </source>
</evidence>
<dbReference type="Proteomes" id="UP000595437">
    <property type="component" value="Chromosome 1"/>
</dbReference>
<proteinExistence type="predicted"/>
<gene>
    <name evidence="1" type="ORF">FKW44_001643</name>
</gene>
<keyword evidence="2" id="KW-1185">Reference proteome</keyword>